<dbReference type="Gene3D" id="3.40.50.1820">
    <property type="entry name" value="alpha/beta hydrolase"/>
    <property type="match status" value="1"/>
</dbReference>
<organism evidence="2 3">
    <name type="scientific">Pseudonocardia humida</name>
    <dbReference type="NCBI Taxonomy" id="2800819"/>
    <lineage>
        <taxon>Bacteria</taxon>
        <taxon>Bacillati</taxon>
        <taxon>Actinomycetota</taxon>
        <taxon>Actinomycetes</taxon>
        <taxon>Pseudonocardiales</taxon>
        <taxon>Pseudonocardiaceae</taxon>
        <taxon>Pseudonocardia</taxon>
    </lineage>
</organism>
<proteinExistence type="predicted"/>
<dbReference type="GO" id="GO:0016787">
    <property type="term" value="F:hydrolase activity"/>
    <property type="evidence" value="ECO:0007669"/>
    <property type="project" value="UniProtKB-KW"/>
</dbReference>
<dbReference type="PANTHER" id="PTHR43433">
    <property type="entry name" value="HYDROLASE, ALPHA/BETA FOLD FAMILY PROTEIN"/>
    <property type="match status" value="1"/>
</dbReference>
<comment type="caution">
    <text evidence="2">The sequence shown here is derived from an EMBL/GenBank/DDBJ whole genome shotgun (WGS) entry which is preliminary data.</text>
</comment>
<feature type="domain" description="AB hydrolase-1" evidence="1">
    <location>
        <begin position="28"/>
        <end position="254"/>
    </location>
</feature>
<dbReference type="PRINTS" id="PR00111">
    <property type="entry name" value="ABHYDROLASE"/>
</dbReference>
<dbReference type="EMBL" id="JAGSOV010000023">
    <property type="protein sequence ID" value="MCO1655706.1"/>
    <property type="molecule type" value="Genomic_DNA"/>
</dbReference>
<dbReference type="InterPro" id="IPR029058">
    <property type="entry name" value="AB_hydrolase_fold"/>
</dbReference>
<accession>A0ABT0ZYB5</accession>
<evidence type="ECO:0000259" key="1">
    <source>
        <dbReference type="Pfam" id="PF00561"/>
    </source>
</evidence>
<dbReference type="Proteomes" id="UP001165283">
    <property type="component" value="Unassembled WGS sequence"/>
</dbReference>
<reference evidence="2" key="1">
    <citation type="submission" date="2021-04" db="EMBL/GenBank/DDBJ databases">
        <title>Pseudonocardia sp. nov., isolated from sandy soil of mangrove forest.</title>
        <authorList>
            <person name="Zan Z."/>
            <person name="Huang R."/>
            <person name="Liu W."/>
        </authorList>
    </citation>
    <scope>NUCLEOTIDE SEQUENCE</scope>
    <source>
        <strain evidence="2">S2-4</strain>
    </source>
</reference>
<keyword evidence="2" id="KW-0378">Hydrolase</keyword>
<gene>
    <name evidence="2" type="ORF">KDL28_11650</name>
</gene>
<dbReference type="InterPro" id="IPR000073">
    <property type="entry name" value="AB_hydrolase_1"/>
</dbReference>
<dbReference type="SUPFAM" id="SSF53474">
    <property type="entry name" value="alpha/beta-Hydrolases"/>
    <property type="match status" value="1"/>
</dbReference>
<dbReference type="InterPro" id="IPR050471">
    <property type="entry name" value="AB_hydrolase"/>
</dbReference>
<evidence type="ECO:0000313" key="2">
    <source>
        <dbReference type="EMBL" id="MCO1655706.1"/>
    </source>
</evidence>
<dbReference type="RefSeq" id="WP_252437716.1">
    <property type="nucleotide sequence ID" value="NZ_JAGSOV010000023.1"/>
</dbReference>
<evidence type="ECO:0000313" key="3">
    <source>
        <dbReference type="Proteomes" id="UP001165283"/>
    </source>
</evidence>
<dbReference type="PANTHER" id="PTHR43433:SF5">
    <property type="entry name" value="AB HYDROLASE-1 DOMAIN-CONTAINING PROTEIN"/>
    <property type="match status" value="1"/>
</dbReference>
<dbReference type="PROSITE" id="PS01151">
    <property type="entry name" value="FIMBRIAL_USHER"/>
    <property type="match status" value="1"/>
</dbReference>
<sequence length="280" mass="28699">MSTATTPTSGTATVNGVSLRYDVRGDGPPLLLISGLGASSLAWALLAPRLAERYTVITFDNRGTGLSDVPPGPYAIDDLADDTAALVEHLGAGPVAAVGWSLGGSVLQSLLVRHARVLSRAVLVTAFPSYTAVQDAWLDTGLALRRAGVDPVAVGISSMPWVFTPRLLADHAAAAAQAELVRADPHPTTLAGFEAQAAGLRVYDSRPGLPSASTPTLVLAGAEDVLTPVAQSVEIAELMPNATLQVLPRGGHGLPVEYPDDTLAAITAFLDRTAQAGGGS</sequence>
<dbReference type="Pfam" id="PF00561">
    <property type="entry name" value="Abhydrolase_1"/>
    <property type="match status" value="1"/>
</dbReference>
<protein>
    <submittedName>
        <fullName evidence="2">Alpha/beta fold hydrolase</fullName>
    </submittedName>
</protein>
<name>A0ABT0ZYB5_9PSEU</name>
<dbReference type="InterPro" id="IPR018030">
    <property type="entry name" value="Fimbrial_membr_usher_CS"/>
</dbReference>
<keyword evidence="3" id="KW-1185">Reference proteome</keyword>